<feature type="transmembrane region" description="Helical" evidence="2">
    <location>
        <begin position="117"/>
        <end position="133"/>
    </location>
</feature>
<evidence type="ECO:0000313" key="5">
    <source>
        <dbReference type="EMBL" id="KAK2559541.1"/>
    </source>
</evidence>
<reference evidence="5" key="2">
    <citation type="journal article" date="2023" name="Science">
        <title>Genomic signatures of disease resistance in endangered staghorn corals.</title>
        <authorList>
            <person name="Vollmer S.V."/>
            <person name="Selwyn J.D."/>
            <person name="Despard B.A."/>
            <person name="Roesel C.L."/>
        </authorList>
    </citation>
    <scope>NUCLEOTIDE SEQUENCE</scope>
    <source>
        <strain evidence="5">K2</strain>
    </source>
</reference>
<proteinExistence type="predicted"/>
<keyword evidence="1 3" id="KW-0732">Signal</keyword>
<gene>
    <name evidence="5" type="ORF">P5673_018189</name>
</gene>
<evidence type="ECO:0000313" key="6">
    <source>
        <dbReference type="Proteomes" id="UP001249851"/>
    </source>
</evidence>
<name>A0AAD9QDX3_ACRCE</name>
<dbReference type="SUPFAM" id="SSF57302">
    <property type="entry name" value="Snake toxin-like"/>
    <property type="match status" value="1"/>
</dbReference>
<dbReference type="EMBL" id="JARQWQ010000040">
    <property type="protein sequence ID" value="KAK2559541.1"/>
    <property type="molecule type" value="Genomic_DNA"/>
</dbReference>
<feature type="domain" description="Snake toxin/toxin-like" evidence="4">
    <location>
        <begin position="21"/>
        <end position="102"/>
    </location>
</feature>
<comment type="caution">
    <text evidence="5">The sequence shown here is derived from an EMBL/GenBank/DDBJ whole genome shotgun (WGS) entry which is preliminary data.</text>
</comment>
<dbReference type="Gene3D" id="2.10.60.10">
    <property type="entry name" value="CD59"/>
    <property type="match status" value="1"/>
</dbReference>
<feature type="chain" id="PRO_5042087071" description="Snake toxin/toxin-like domain-containing protein" evidence="3">
    <location>
        <begin position="21"/>
        <end position="135"/>
    </location>
</feature>
<keyword evidence="2" id="KW-0472">Membrane</keyword>
<dbReference type="Pfam" id="PF00087">
    <property type="entry name" value="Toxin_TOLIP"/>
    <property type="match status" value="1"/>
</dbReference>
<keyword evidence="2" id="KW-0812">Transmembrane</keyword>
<organism evidence="5 6">
    <name type="scientific">Acropora cervicornis</name>
    <name type="common">Staghorn coral</name>
    <dbReference type="NCBI Taxonomy" id="6130"/>
    <lineage>
        <taxon>Eukaryota</taxon>
        <taxon>Metazoa</taxon>
        <taxon>Cnidaria</taxon>
        <taxon>Anthozoa</taxon>
        <taxon>Hexacorallia</taxon>
        <taxon>Scleractinia</taxon>
        <taxon>Astrocoeniina</taxon>
        <taxon>Acroporidae</taxon>
        <taxon>Acropora</taxon>
    </lineage>
</organism>
<reference evidence="5" key="1">
    <citation type="journal article" date="2023" name="G3 (Bethesda)">
        <title>Whole genome assembly and annotation of the endangered Caribbean coral Acropora cervicornis.</title>
        <authorList>
            <person name="Selwyn J.D."/>
            <person name="Vollmer S.V."/>
        </authorList>
    </citation>
    <scope>NUCLEOTIDE SEQUENCE</scope>
    <source>
        <strain evidence="5">K2</strain>
    </source>
</reference>
<dbReference type="Proteomes" id="UP001249851">
    <property type="component" value="Unassembled WGS sequence"/>
</dbReference>
<evidence type="ECO:0000256" key="2">
    <source>
        <dbReference type="SAM" id="Phobius"/>
    </source>
</evidence>
<dbReference type="PANTHER" id="PTHR16983:SF10">
    <property type="entry name" value="PROTEIN QUIVER"/>
    <property type="match status" value="1"/>
</dbReference>
<dbReference type="PANTHER" id="PTHR16983">
    <property type="entry name" value="UPAR/LY6 DOMAIN-CONTAINING PROTEIN"/>
    <property type="match status" value="1"/>
</dbReference>
<evidence type="ECO:0000256" key="3">
    <source>
        <dbReference type="SAM" id="SignalP"/>
    </source>
</evidence>
<feature type="signal peptide" evidence="3">
    <location>
        <begin position="1"/>
        <end position="20"/>
    </location>
</feature>
<evidence type="ECO:0000259" key="4">
    <source>
        <dbReference type="Pfam" id="PF00087"/>
    </source>
</evidence>
<dbReference type="InterPro" id="IPR035076">
    <property type="entry name" value="Toxin/TOLIP"/>
</dbReference>
<keyword evidence="6" id="KW-1185">Reference proteome</keyword>
<keyword evidence="2" id="KW-1133">Transmembrane helix</keyword>
<accession>A0AAD9QDX3</accession>
<dbReference type="AlphaFoldDB" id="A0AAD9QDX3"/>
<protein>
    <recommendedName>
        <fullName evidence="4">Snake toxin/toxin-like domain-containing protein</fullName>
    </recommendedName>
</protein>
<dbReference type="InterPro" id="IPR051110">
    <property type="entry name" value="Ly-6/neurotoxin-like_GPI-ap"/>
</dbReference>
<dbReference type="InterPro" id="IPR045860">
    <property type="entry name" value="Snake_toxin-like_sf"/>
</dbReference>
<evidence type="ECO:0000256" key="1">
    <source>
        <dbReference type="ARBA" id="ARBA00022729"/>
    </source>
</evidence>
<dbReference type="CDD" id="cd00117">
    <property type="entry name" value="TFP"/>
    <property type="match status" value="1"/>
</dbReference>
<sequence>MKRVLALVVYVSLCSLAADCLQCNSCHFDTFNNQTECETTHRTCSPQETFCFTYMDERWDGTKSFSKGCAGEVCGTGYCQSVINDIGRKSCNVSCCQEDLCNRDGYQPITSLSVCQWSFSCVWFIMITLLLLWDL</sequence>